<dbReference type="PANTHER" id="PTHR12532">
    <property type="entry name" value="TRANSLATIONAL ACTIVATOR OF CYTOCHROME C OXIDASE 1"/>
    <property type="match status" value="1"/>
</dbReference>
<keyword evidence="6" id="KW-0238">DNA-binding</keyword>
<evidence type="ECO:0000259" key="4">
    <source>
        <dbReference type="Pfam" id="PF01709"/>
    </source>
</evidence>
<dbReference type="Gene3D" id="1.10.10.200">
    <property type="match status" value="1"/>
</dbReference>
<dbReference type="AlphaFoldDB" id="A0A2H0RID3"/>
<evidence type="ECO:0000256" key="2">
    <source>
        <dbReference type="ARBA" id="ARBA00023015"/>
    </source>
</evidence>
<dbReference type="InterPro" id="IPR026564">
    <property type="entry name" value="Transcrip_reg_TACO1-like_dom3"/>
</dbReference>
<dbReference type="Gene3D" id="3.30.70.980">
    <property type="match status" value="2"/>
</dbReference>
<accession>A0A2H0RID3</accession>
<evidence type="ECO:0000313" key="6">
    <source>
        <dbReference type="EMBL" id="PIR46253.1"/>
    </source>
</evidence>
<comment type="caution">
    <text evidence="6">The sequence shown here is derived from an EMBL/GenBank/DDBJ whole genome shotgun (WGS) entry which is preliminary data.</text>
</comment>
<evidence type="ECO:0000256" key="1">
    <source>
        <dbReference type="ARBA" id="ARBA00008724"/>
    </source>
</evidence>
<dbReference type="Pfam" id="PF01709">
    <property type="entry name" value="Transcrip_reg"/>
    <property type="match status" value="1"/>
</dbReference>
<feature type="domain" description="TACO1/YebC-like N-terminal" evidence="5">
    <location>
        <begin position="5"/>
        <end position="74"/>
    </location>
</feature>
<evidence type="ECO:0000256" key="3">
    <source>
        <dbReference type="ARBA" id="ARBA00023163"/>
    </source>
</evidence>
<name>A0A2H0RID3_9BACT</name>
<dbReference type="Proteomes" id="UP000230833">
    <property type="component" value="Unassembled WGS sequence"/>
</dbReference>
<gene>
    <name evidence="6" type="ORF">COV07_04485</name>
</gene>
<dbReference type="GO" id="GO:0003677">
    <property type="term" value="F:DNA binding"/>
    <property type="evidence" value="ECO:0007669"/>
    <property type="project" value="UniProtKB-KW"/>
</dbReference>
<comment type="similarity">
    <text evidence="1">Belongs to the TACO1 family.</text>
</comment>
<organism evidence="6 7">
    <name type="scientific">Candidatus Vogelbacteria bacterium CG10_big_fil_rev_8_21_14_0_10_45_14</name>
    <dbReference type="NCBI Taxonomy" id="1975042"/>
    <lineage>
        <taxon>Bacteria</taxon>
        <taxon>Candidatus Vogeliibacteriota</taxon>
    </lineage>
</organism>
<evidence type="ECO:0000259" key="5">
    <source>
        <dbReference type="Pfam" id="PF20772"/>
    </source>
</evidence>
<dbReference type="InterPro" id="IPR017856">
    <property type="entry name" value="Integrase-like_N"/>
</dbReference>
<feature type="domain" description="TACO1/YebC-like second and third" evidence="4">
    <location>
        <begin position="81"/>
        <end position="134"/>
    </location>
</feature>
<dbReference type="EMBL" id="PCYL01000048">
    <property type="protein sequence ID" value="PIR46253.1"/>
    <property type="molecule type" value="Genomic_DNA"/>
</dbReference>
<sequence length="176" mass="18868">MSGHSKWAKLKHTKGVADLQKSKLISMHSRVIATAVREAGGEASSSSVRSAIDRARKDNVTNENIDRAIKRGQGAGGEAFHEVVFEGFGNGGVAILIVAMTDNNNRTSQEIKHIFTKHNLSLGAPGSASWAFTKTENGYSPTTPIELSGEDSEKLSSLVSAIEEHDDVQDVYTTSL</sequence>
<dbReference type="InterPro" id="IPR048300">
    <property type="entry name" value="TACO1_YebC-like_2nd/3rd_dom"/>
</dbReference>
<dbReference type="Pfam" id="PF20772">
    <property type="entry name" value="TACO1_YebC_N"/>
    <property type="match status" value="1"/>
</dbReference>
<evidence type="ECO:0000313" key="7">
    <source>
        <dbReference type="Proteomes" id="UP000230833"/>
    </source>
</evidence>
<dbReference type="GO" id="GO:0005737">
    <property type="term" value="C:cytoplasm"/>
    <property type="evidence" value="ECO:0007669"/>
    <property type="project" value="UniProtKB-ARBA"/>
</dbReference>
<dbReference type="InterPro" id="IPR002876">
    <property type="entry name" value="Transcrip_reg_TACO1-like"/>
</dbReference>
<protein>
    <submittedName>
        <fullName evidence="6">YebC/PmpR family DNA-binding transcriptional regulator</fullName>
    </submittedName>
</protein>
<keyword evidence="2" id="KW-0805">Transcription regulation</keyword>
<dbReference type="PANTHER" id="PTHR12532:SF0">
    <property type="entry name" value="TRANSLATIONAL ACTIVATOR OF CYTOCHROME C OXIDASE 1"/>
    <property type="match status" value="1"/>
</dbReference>
<keyword evidence="3" id="KW-0804">Transcription</keyword>
<dbReference type="SUPFAM" id="SSF75625">
    <property type="entry name" value="YebC-like"/>
    <property type="match status" value="1"/>
</dbReference>
<dbReference type="InterPro" id="IPR029072">
    <property type="entry name" value="YebC-like"/>
</dbReference>
<reference evidence="6 7" key="1">
    <citation type="submission" date="2017-09" db="EMBL/GenBank/DDBJ databases">
        <title>Depth-based differentiation of microbial function through sediment-hosted aquifers and enrichment of novel symbionts in the deep terrestrial subsurface.</title>
        <authorList>
            <person name="Probst A.J."/>
            <person name="Ladd B."/>
            <person name="Jarett J.K."/>
            <person name="Geller-Mcgrath D.E."/>
            <person name="Sieber C.M."/>
            <person name="Emerson J.B."/>
            <person name="Anantharaman K."/>
            <person name="Thomas B.C."/>
            <person name="Malmstrom R."/>
            <person name="Stieglmeier M."/>
            <person name="Klingl A."/>
            <person name="Woyke T."/>
            <person name="Ryan C.M."/>
            <person name="Banfield J.F."/>
        </authorList>
    </citation>
    <scope>NUCLEOTIDE SEQUENCE [LARGE SCALE GENOMIC DNA]</scope>
    <source>
        <strain evidence="6">CG10_big_fil_rev_8_21_14_0_10_45_14</strain>
    </source>
</reference>
<proteinExistence type="inferred from homology"/>
<dbReference type="InterPro" id="IPR049083">
    <property type="entry name" value="TACO1_YebC_N"/>
</dbReference>